<dbReference type="InterPro" id="IPR005346">
    <property type="entry name" value="RnfH"/>
</dbReference>
<dbReference type="InterPro" id="IPR016155">
    <property type="entry name" value="Mopterin_synth/thiamin_S_b"/>
</dbReference>
<protein>
    <recommendedName>
        <fullName evidence="2">UPF0125 protein G7087_14505</fullName>
    </recommendedName>
</protein>
<dbReference type="NCBIfam" id="NF002490">
    <property type="entry name" value="PRK01777.1"/>
    <property type="match status" value="1"/>
</dbReference>
<dbReference type="RefSeq" id="WP_009858151.1">
    <property type="nucleotide sequence ID" value="NZ_JAAOCD010000007.1"/>
</dbReference>
<dbReference type="Pfam" id="PF03658">
    <property type="entry name" value="Ub-RnfH"/>
    <property type="match status" value="1"/>
</dbReference>
<dbReference type="PANTHER" id="PTHR37483:SF1">
    <property type="entry name" value="UPF0125 PROTEIN RATB"/>
    <property type="match status" value="1"/>
</dbReference>
<reference evidence="3 4" key="1">
    <citation type="submission" date="2020-03" db="EMBL/GenBank/DDBJ databases">
        <title>Rubrivivax benzoatilyticus JA2 (sequenced after 10 years sub-culturing).</title>
        <authorList>
            <person name="Gupta D."/>
            <person name="Chintalapati S."/>
            <person name="Chintalapati V.R."/>
        </authorList>
    </citation>
    <scope>NUCLEOTIDE SEQUENCE [LARGE SCALE GENOMIC DNA]</scope>
    <source>
        <strain evidence="3 4">JA2-Mal</strain>
    </source>
</reference>
<dbReference type="SUPFAM" id="SSF54285">
    <property type="entry name" value="MoaD/ThiS"/>
    <property type="match status" value="1"/>
</dbReference>
<dbReference type="InterPro" id="IPR037021">
    <property type="entry name" value="RnfH_sf"/>
</dbReference>
<dbReference type="Proteomes" id="UP000802098">
    <property type="component" value="Unassembled WGS sequence"/>
</dbReference>
<evidence type="ECO:0000256" key="2">
    <source>
        <dbReference type="HAMAP-Rule" id="MF_00460"/>
    </source>
</evidence>
<evidence type="ECO:0000313" key="3">
    <source>
        <dbReference type="EMBL" id="NHK99596.1"/>
    </source>
</evidence>
<dbReference type="HAMAP" id="MF_00460">
    <property type="entry name" value="UPF0125_RnfH"/>
    <property type="match status" value="1"/>
</dbReference>
<accession>A0ABX0I185</accession>
<dbReference type="EMBL" id="JAAOCD010000007">
    <property type="protein sequence ID" value="NHK99596.1"/>
    <property type="molecule type" value="Genomic_DNA"/>
</dbReference>
<evidence type="ECO:0000256" key="1">
    <source>
        <dbReference type="ARBA" id="ARBA00010645"/>
    </source>
</evidence>
<dbReference type="PANTHER" id="PTHR37483">
    <property type="entry name" value="UPF0125 PROTEIN RATB"/>
    <property type="match status" value="1"/>
</dbReference>
<proteinExistence type="inferred from homology"/>
<dbReference type="Gene3D" id="3.10.20.280">
    <property type="entry name" value="RnfH-like"/>
    <property type="match status" value="1"/>
</dbReference>
<sequence>MRVEVVYCPAPHAVDRVELELADGATLAEALHASGLAERHGLVAETLDAGIWGRVQPPQTVLRDGDRVELYRPLTVDPKEARRLRYRGTR</sequence>
<keyword evidence="4" id="KW-1185">Reference proteome</keyword>
<name>A0ABX0I185_9BURK</name>
<organism evidence="3 4">
    <name type="scientific">Rubrivivax benzoatilyticus</name>
    <dbReference type="NCBI Taxonomy" id="316997"/>
    <lineage>
        <taxon>Bacteria</taxon>
        <taxon>Pseudomonadati</taxon>
        <taxon>Pseudomonadota</taxon>
        <taxon>Betaproteobacteria</taxon>
        <taxon>Burkholderiales</taxon>
        <taxon>Sphaerotilaceae</taxon>
        <taxon>Rubrivivax</taxon>
    </lineage>
</organism>
<comment type="similarity">
    <text evidence="1 2">Belongs to the UPF0125 (RnfH) family.</text>
</comment>
<comment type="caution">
    <text evidence="3">The sequence shown here is derived from an EMBL/GenBank/DDBJ whole genome shotgun (WGS) entry which is preliminary data.</text>
</comment>
<evidence type="ECO:0000313" key="4">
    <source>
        <dbReference type="Proteomes" id="UP000802098"/>
    </source>
</evidence>
<gene>
    <name evidence="3" type="ORF">G7087_14505</name>
</gene>